<feature type="binding site" evidence="7">
    <location>
        <position position="261"/>
    </location>
    <ligand>
        <name>carbamoyl phosphate</name>
        <dbReference type="ChEBI" id="CHEBI:58228"/>
    </ligand>
</feature>
<dbReference type="GO" id="GO:0005829">
    <property type="term" value="C:cytosol"/>
    <property type="evidence" value="ECO:0007669"/>
    <property type="project" value="TreeGrafter"/>
</dbReference>
<dbReference type="HAMAP" id="MF_00001">
    <property type="entry name" value="Asp_carb_tr"/>
    <property type="match status" value="1"/>
</dbReference>
<evidence type="ECO:0000256" key="5">
    <source>
        <dbReference type="ARBA" id="ARBA00043884"/>
    </source>
</evidence>
<dbReference type="GO" id="GO:0016597">
    <property type="term" value="F:amino acid binding"/>
    <property type="evidence" value="ECO:0007669"/>
    <property type="project" value="InterPro"/>
</dbReference>
<dbReference type="InterPro" id="IPR006132">
    <property type="entry name" value="Asp/Orn_carbamoyltranf_P-bd"/>
</dbReference>
<comment type="similarity">
    <text evidence="2 7">Belongs to the aspartate/ornithine carbamoyltransferase superfamily. ATCase family.</text>
</comment>
<dbReference type="GO" id="GO:0044205">
    <property type="term" value="P:'de novo' UMP biosynthetic process"/>
    <property type="evidence" value="ECO:0007669"/>
    <property type="project" value="UniProtKB-UniRule"/>
</dbReference>
<feature type="binding site" evidence="7">
    <location>
        <position position="133"/>
    </location>
    <ligand>
        <name>carbamoyl phosphate</name>
        <dbReference type="ChEBI" id="CHEBI:58228"/>
    </ligand>
</feature>
<dbReference type="PROSITE" id="PS00097">
    <property type="entry name" value="CARBAMOYLTRANSFERASE"/>
    <property type="match status" value="1"/>
</dbReference>
<feature type="domain" description="Aspartate/ornithine carbamoyltransferase carbamoyl-P binding" evidence="9">
    <location>
        <begin position="3"/>
        <end position="146"/>
    </location>
</feature>
<reference evidence="10 11" key="1">
    <citation type="submission" date="2018-12" db="EMBL/GenBank/DDBJ databases">
        <authorList>
            <person name="Lunina O.N."/>
            <person name="Grouzdev D.S."/>
            <person name="Gorlenko V.M."/>
            <person name="Savvichev A.S."/>
        </authorList>
    </citation>
    <scope>NUCLEOTIDE SEQUENCE [LARGE SCALE GENOMIC DNA]</scope>
    <source>
        <strain evidence="10 11">BrKhr-17</strain>
    </source>
</reference>
<dbReference type="NCBIfam" id="NF002032">
    <property type="entry name" value="PRK00856.1"/>
    <property type="match status" value="1"/>
</dbReference>
<dbReference type="GO" id="GO:0006207">
    <property type="term" value="P:'de novo' pyrimidine nucleobase biosynthetic process"/>
    <property type="evidence" value="ECO:0007669"/>
    <property type="project" value="InterPro"/>
</dbReference>
<comment type="function">
    <text evidence="5 7">Catalyzes the condensation of carbamoyl phosphate and aspartate to form carbamoyl aspartate and inorganic phosphate, the committed step in the de novo pyrimidine nucleotide biosynthesis pathway.</text>
</comment>
<dbReference type="UniPathway" id="UPA00070">
    <property type="reaction ID" value="UER00116"/>
</dbReference>
<keyword evidence="4 7" id="KW-0665">Pyrimidine biosynthesis</keyword>
<accession>A0A432AW35</accession>
<dbReference type="Pfam" id="PF02729">
    <property type="entry name" value="OTCace_N"/>
    <property type="match status" value="1"/>
</dbReference>
<feature type="binding site" evidence="7">
    <location>
        <position position="136"/>
    </location>
    <ligand>
        <name>carbamoyl phosphate</name>
        <dbReference type="ChEBI" id="CHEBI:58228"/>
    </ligand>
</feature>
<proteinExistence type="inferred from homology"/>
<dbReference type="Pfam" id="PF00185">
    <property type="entry name" value="OTCace"/>
    <property type="match status" value="1"/>
</dbReference>
<dbReference type="SUPFAM" id="SSF53671">
    <property type="entry name" value="Aspartate/ornithine carbamoyltransferase"/>
    <property type="match status" value="1"/>
</dbReference>
<dbReference type="InterPro" id="IPR006131">
    <property type="entry name" value="Asp_carbamoyltransf_Asp/Orn-bd"/>
</dbReference>
<dbReference type="NCBIfam" id="TIGR00670">
    <property type="entry name" value="asp_carb_tr"/>
    <property type="match status" value="1"/>
</dbReference>
<sequence length="310" mass="33476">MNHLTGLSGLSADSITGLLDTAAGFKQTLRSPNASFSPTLKNRRIALVFFENSTRTRFSFEIAARNLGAGTLGFSAASSSVSKGETLSDTIKNLEAMQVDAFVLRHPSSGSAKLISRITPKPVINAGDGSNEHPTQALLDMFTLREHFGSLKGLKVTIIGDVLHSRVARSNIYGLLRAGAEVGLCGPVTLIPPDAEKLGVRLFTDLDRAIAWADTAIVLRLQLERASGTYLPSLEEYSRHYGLTDERLERTGKHLLVLHPGPINREIEISNHVADRIQPPGYSKSMLLEQVTNGIAIRMAVLETLLGGTP</sequence>
<dbReference type="EC" id="2.1.3.2" evidence="7"/>
<feature type="binding site" evidence="7">
    <location>
        <position position="220"/>
    </location>
    <ligand>
        <name>L-aspartate</name>
        <dbReference type="ChEBI" id="CHEBI:29991"/>
    </ligand>
</feature>
<evidence type="ECO:0000256" key="4">
    <source>
        <dbReference type="ARBA" id="ARBA00022975"/>
    </source>
</evidence>
<dbReference type="Proteomes" id="UP000279908">
    <property type="component" value="Unassembled WGS sequence"/>
</dbReference>
<organism evidence="10 11">
    <name type="scientific">Chlorobium phaeovibrioides</name>
    <dbReference type="NCBI Taxonomy" id="1094"/>
    <lineage>
        <taxon>Bacteria</taxon>
        <taxon>Pseudomonadati</taxon>
        <taxon>Chlorobiota</taxon>
        <taxon>Chlorobiia</taxon>
        <taxon>Chlorobiales</taxon>
        <taxon>Chlorobiaceae</taxon>
        <taxon>Chlorobium/Pelodictyon group</taxon>
        <taxon>Chlorobium</taxon>
    </lineage>
</organism>
<evidence type="ECO:0000313" key="11">
    <source>
        <dbReference type="Proteomes" id="UP000279908"/>
    </source>
</evidence>
<dbReference type="PANTHER" id="PTHR45753">
    <property type="entry name" value="ORNITHINE CARBAMOYLTRANSFERASE, MITOCHONDRIAL"/>
    <property type="match status" value="1"/>
</dbReference>
<evidence type="ECO:0000256" key="2">
    <source>
        <dbReference type="ARBA" id="ARBA00008896"/>
    </source>
</evidence>
<evidence type="ECO:0000256" key="1">
    <source>
        <dbReference type="ARBA" id="ARBA00004852"/>
    </source>
</evidence>
<dbReference type="InterPro" id="IPR036901">
    <property type="entry name" value="Asp/Orn_carbamoylTrfase_sf"/>
</dbReference>
<evidence type="ECO:0000256" key="6">
    <source>
        <dbReference type="ARBA" id="ARBA00048859"/>
    </source>
</evidence>
<feature type="binding site" evidence="7">
    <location>
        <position position="105"/>
    </location>
    <ligand>
        <name>carbamoyl phosphate</name>
        <dbReference type="ChEBI" id="CHEBI:58228"/>
    </ligand>
</feature>
<comment type="pathway">
    <text evidence="1 7">Pyrimidine metabolism; UMP biosynthesis via de novo pathway; (S)-dihydroorotate from bicarbonate: step 2/3.</text>
</comment>
<feature type="domain" description="Aspartate/ornithine carbamoyltransferase Asp/Orn-binding" evidence="8">
    <location>
        <begin position="152"/>
        <end position="304"/>
    </location>
</feature>
<comment type="subunit">
    <text evidence="7">Heterododecamer (2C3:3R2) of six catalytic PyrB chains organized as two trimers (C3), and six regulatory PyrI chains organized as three dimers (R2).</text>
</comment>
<dbReference type="GO" id="GO:0006520">
    <property type="term" value="P:amino acid metabolic process"/>
    <property type="evidence" value="ECO:0007669"/>
    <property type="project" value="InterPro"/>
</dbReference>
<evidence type="ECO:0000313" key="10">
    <source>
        <dbReference type="EMBL" id="RTY38480.1"/>
    </source>
</evidence>
<protein>
    <recommendedName>
        <fullName evidence="7">Aspartate carbamoyltransferase</fullName>
        <ecNumber evidence="7">2.1.3.2</ecNumber>
    </recommendedName>
    <alternativeName>
        <fullName evidence="7">Aspartate transcarbamylase</fullName>
        <shortName evidence="7">ATCase</shortName>
    </alternativeName>
</protein>
<dbReference type="InterPro" id="IPR006130">
    <property type="entry name" value="Asp/Orn_carbamoylTrfase"/>
</dbReference>
<dbReference type="AlphaFoldDB" id="A0A432AW35"/>
<dbReference type="PRINTS" id="PR00101">
    <property type="entry name" value="ATCASE"/>
</dbReference>
<dbReference type="PANTHER" id="PTHR45753:SF6">
    <property type="entry name" value="ASPARTATE CARBAMOYLTRANSFERASE"/>
    <property type="match status" value="1"/>
</dbReference>
<feature type="binding site" evidence="7">
    <location>
        <position position="166"/>
    </location>
    <ligand>
        <name>L-aspartate</name>
        <dbReference type="ChEBI" id="CHEBI:29991"/>
    </ligand>
</feature>
<gene>
    <name evidence="7" type="primary">pyrB</name>
    <name evidence="10" type="ORF">EKD02_04870</name>
</gene>
<dbReference type="PRINTS" id="PR00100">
    <property type="entry name" value="AOTCASE"/>
</dbReference>
<comment type="caution">
    <text evidence="10">The sequence shown here is derived from an EMBL/GenBank/DDBJ whole genome shotgun (WGS) entry which is preliminary data.</text>
</comment>
<evidence type="ECO:0000259" key="9">
    <source>
        <dbReference type="Pfam" id="PF02729"/>
    </source>
</evidence>
<evidence type="ECO:0000259" key="8">
    <source>
        <dbReference type="Pfam" id="PF00185"/>
    </source>
</evidence>
<evidence type="ECO:0000256" key="7">
    <source>
        <dbReference type="HAMAP-Rule" id="MF_00001"/>
    </source>
</evidence>
<dbReference type="Gene3D" id="3.40.50.1370">
    <property type="entry name" value="Aspartate/ornithine carbamoyltransferase"/>
    <property type="match status" value="2"/>
</dbReference>
<dbReference type="RefSeq" id="WP_126342599.1">
    <property type="nucleotide sequence ID" value="NZ_RXYJ01000007.1"/>
</dbReference>
<feature type="binding site" evidence="7">
    <location>
        <position position="56"/>
    </location>
    <ligand>
        <name>carbamoyl phosphate</name>
        <dbReference type="ChEBI" id="CHEBI:58228"/>
    </ligand>
</feature>
<dbReference type="EMBL" id="RXYK01000005">
    <property type="protein sequence ID" value="RTY38480.1"/>
    <property type="molecule type" value="Genomic_DNA"/>
</dbReference>
<comment type="catalytic activity">
    <reaction evidence="6 7">
        <text>carbamoyl phosphate + L-aspartate = N-carbamoyl-L-aspartate + phosphate + H(+)</text>
        <dbReference type="Rhea" id="RHEA:20013"/>
        <dbReference type="ChEBI" id="CHEBI:15378"/>
        <dbReference type="ChEBI" id="CHEBI:29991"/>
        <dbReference type="ChEBI" id="CHEBI:32814"/>
        <dbReference type="ChEBI" id="CHEBI:43474"/>
        <dbReference type="ChEBI" id="CHEBI:58228"/>
        <dbReference type="EC" id="2.1.3.2"/>
    </reaction>
</comment>
<feature type="binding site" evidence="7">
    <location>
        <position position="262"/>
    </location>
    <ligand>
        <name>carbamoyl phosphate</name>
        <dbReference type="ChEBI" id="CHEBI:58228"/>
    </ligand>
</feature>
<evidence type="ECO:0000256" key="3">
    <source>
        <dbReference type="ARBA" id="ARBA00022679"/>
    </source>
</evidence>
<dbReference type="GO" id="GO:0004070">
    <property type="term" value="F:aspartate carbamoyltransferase activity"/>
    <property type="evidence" value="ECO:0007669"/>
    <property type="project" value="UniProtKB-UniRule"/>
</dbReference>
<feature type="binding site" evidence="7">
    <location>
        <position position="55"/>
    </location>
    <ligand>
        <name>carbamoyl phosphate</name>
        <dbReference type="ChEBI" id="CHEBI:58228"/>
    </ligand>
</feature>
<dbReference type="InterPro" id="IPR002082">
    <property type="entry name" value="Asp_carbamoyltransf"/>
</dbReference>
<name>A0A432AW35_CHLPH</name>
<feature type="binding site" evidence="7">
    <location>
        <position position="83"/>
    </location>
    <ligand>
        <name>L-aspartate</name>
        <dbReference type="ChEBI" id="CHEBI:29991"/>
    </ligand>
</feature>
<keyword evidence="3 7" id="KW-0808">Transferase</keyword>